<reference evidence="14" key="1">
    <citation type="journal article" date="2022" name="bioRxiv">
        <title>Sequencing and chromosome-scale assembly of the giantPleurodeles waltlgenome.</title>
        <authorList>
            <person name="Brown T."/>
            <person name="Elewa A."/>
            <person name="Iarovenko S."/>
            <person name="Subramanian E."/>
            <person name="Araus A.J."/>
            <person name="Petzold A."/>
            <person name="Susuki M."/>
            <person name="Suzuki K.-i.T."/>
            <person name="Hayashi T."/>
            <person name="Toyoda A."/>
            <person name="Oliveira C."/>
            <person name="Osipova E."/>
            <person name="Leigh N.D."/>
            <person name="Simon A."/>
            <person name="Yun M.H."/>
        </authorList>
    </citation>
    <scope>NUCLEOTIDE SEQUENCE</scope>
    <source>
        <strain evidence="14">20211129_DDA</strain>
        <tissue evidence="14">Liver</tissue>
    </source>
</reference>
<keyword evidence="11" id="KW-0807">Transducer</keyword>
<protein>
    <recommendedName>
        <fullName evidence="13">G-protein coupled receptors family 3 profile domain-containing protein</fullName>
    </recommendedName>
</protein>
<dbReference type="Proteomes" id="UP001066276">
    <property type="component" value="Chromosome 1_1"/>
</dbReference>
<feature type="transmembrane region" description="Helical" evidence="12">
    <location>
        <begin position="242"/>
        <end position="263"/>
    </location>
</feature>
<feature type="transmembrane region" description="Helical" evidence="12">
    <location>
        <begin position="198"/>
        <end position="217"/>
    </location>
</feature>
<comment type="similarity">
    <text evidence="2">Belongs to the G-protein coupled receptor 3 family.</text>
</comment>
<dbReference type="Gene3D" id="2.10.50.30">
    <property type="entry name" value="GPCR, family 3, nine cysteines domain"/>
    <property type="match status" value="1"/>
</dbReference>
<evidence type="ECO:0000256" key="9">
    <source>
        <dbReference type="ARBA" id="ARBA00023170"/>
    </source>
</evidence>
<keyword evidence="6 12" id="KW-1133">Transmembrane helix</keyword>
<evidence type="ECO:0000313" key="15">
    <source>
        <dbReference type="Proteomes" id="UP001066276"/>
    </source>
</evidence>
<feature type="transmembrane region" description="Helical" evidence="12">
    <location>
        <begin position="121"/>
        <end position="141"/>
    </location>
</feature>
<evidence type="ECO:0000256" key="8">
    <source>
        <dbReference type="ARBA" id="ARBA00023136"/>
    </source>
</evidence>
<keyword evidence="15" id="KW-1185">Reference proteome</keyword>
<dbReference type="PANTHER" id="PTHR24061:SF552">
    <property type="entry name" value="VOMERONASAL TYPE-2 RECEPTOR 26-LIKE"/>
    <property type="match status" value="1"/>
</dbReference>
<dbReference type="EMBL" id="JANPWB010000001">
    <property type="protein sequence ID" value="KAJ1212507.1"/>
    <property type="molecule type" value="Genomic_DNA"/>
</dbReference>
<evidence type="ECO:0000256" key="2">
    <source>
        <dbReference type="ARBA" id="ARBA00007242"/>
    </source>
</evidence>
<dbReference type="PROSITE" id="PS50259">
    <property type="entry name" value="G_PROTEIN_RECEP_F3_4"/>
    <property type="match status" value="1"/>
</dbReference>
<dbReference type="PRINTS" id="PR00248">
    <property type="entry name" value="GPCRMGR"/>
</dbReference>
<keyword evidence="9" id="KW-0675">Receptor</keyword>
<feature type="transmembrane region" description="Helical" evidence="12">
    <location>
        <begin position="275"/>
        <end position="297"/>
    </location>
</feature>
<keyword evidence="7" id="KW-0297">G-protein coupled receptor</keyword>
<evidence type="ECO:0000259" key="13">
    <source>
        <dbReference type="PROSITE" id="PS50259"/>
    </source>
</evidence>
<dbReference type="Pfam" id="PF00003">
    <property type="entry name" value="7tm_3"/>
    <property type="match status" value="1"/>
</dbReference>
<name>A0AAV7WIU8_PLEWA</name>
<evidence type="ECO:0000256" key="3">
    <source>
        <dbReference type="ARBA" id="ARBA00022475"/>
    </source>
</evidence>
<evidence type="ECO:0000256" key="5">
    <source>
        <dbReference type="ARBA" id="ARBA00022729"/>
    </source>
</evidence>
<dbReference type="InterPro" id="IPR000337">
    <property type="entry name" value="GPCR_3"/>
</dbReference>
<accession>A0AAV7WIU8</accession>
<dbReference type="InterPro" id="IPR017978">
    <property type="entry name" value="GPCR_3_C"/>
</dbReference>
<dbReference type="InterPro" id="IPR000068">
    <property type="entry name" value="GPCR_3_Ca_sens_rcpt-rel"/>
</dbReference>
<keyword evidence="8 12" id="KW-0472">Membrane</keyword>
<evidence type="ECO:0000256" key="10">
    <source>
        <dbReference type="ARBA" id="ARBA00023180"/>
    </source>
</evidence>
<evidence type="ECO:0000313" key="14">
    <source>
        <dbReference type="EMBL" id="KAJ1212507.1"/>
    </source>
</evidence>
<dbReference type="PRINTS" id="PR01535">
    <property type="entry name" value="VOMERONASL2R"/>
</dbReference>
<evidence type="ECO:0000256" key="6">
    <source>
        <dbReference type="ARBA" id="ARBA00022989"/>
    </source>
</evidence>
<feature type="transmembrane region" description="Helical" evidence="12">
    <location>
        <begin position="153"/>
        <end position="177"/>
    </location>
</feature>
<dbReference type="InterPro" id="IPR011500">
    <property type="entry name" value="GPCR_3_9-Cys_dom"/>
</dbReference>
<keyword evidence="3" id="KW-1003">Cell membrane</keyword>
<evidence type="ECO:0000256" key="11">
    <source>
        <dbReference type="ARBA" id="ARBA00023224"/>
    </source>
</evidence>
<dbReference type="InterPro" id="IPR004073">
    <property type="entry name" value="GPCR_3_vmron_rcpt_2"/>
</dbReference>
<feature type="transmembrane region" description="Helical" evidence="12">
    <location>
        <begin position="83"/>
        <end position="106"/>
    </location>
</feature>
<keyword evidence="4 12" id="KW-0812">Transmembrane</keyword>
<keyword evidence="10" id="KW-0325">Glycoprotein</keyword>
<evidence type="ECO:0000256" key="12">
    <source>
        <dbReference type="SAM" id="Phobius"/>
    </source>
</evidence>
<dbReference type="GO" id="GO:0004930">
    <property type="term" value="F:G protein-coupled receptor activity"/>
    <property type="evidence" value="ECO:0007669"/>
    <property type="project" value="UniProtKB-KW"/>
</dbReference>
<proteinExistence type="inferred from homology"/>
<evidence type="ECO:0000256" key="7">
    <source>
        <dbReference type="ARBA" id="ARBA00023040"/>
    </source>
</evidence>
<dbReference type="Pfam" id="PF07562">
    <property type="entry name" value="NCD3G"/>
    <property type="match status" value="1"/>
</dbReference>
<evidence type="ECO:0000256" key="1">
    <source>
        <dbReference type="ARBA" id="ARBA00004651"/>
    </source>
</evidence>
<feature type="domain" description="G-protein coupled receptors family 3 profile" evidence="13">
    <location>
        <begin position="83"/>
        <end position="302"/>
    </location>
</feature>
<organism evidence="14 15">
    <name type="scientific">Pleurodeles waltl</name>
    <name type="common">Iberian ribbed newt</name>
    <dbReference type="NCBI Taxonomy" id="8319"/>
    <lineage>
        <taxon>Eukaryota</taxon>
        <taxon>Metazoa</taxon>
        <taxon>Chordata</taxon>
        <taxon>Craniata</taxon>
        <taxon>Vertebrata</taxon>
        <taxon>Euteleostomi</taxon>
        <taxon>Amphibia</taxon>
        <taxon>Batrachia</taxon>
        <taxon>Caudata</taxon>
        <taxon>Salamandroidea</taxon>
        <taxon>Salamandridae</taxon>
        <taxon>Pleurodelinae</taxon>
        <taxon>Pleurodeles</taxon>
    </lineage>
</organism>
<gene>
    <name evidence="14" type="ORF">NDU88_000162</name>
</gene>
<keyword evidence="5" id="KW-0732">Signal</keyword>
<dbReference type="AlphaFoldDB" id="A0AAV7WIU8"/>
<dbReference type="InterPro" id="IPR038550">
    <property type="entry name" value="GPCR_3_9-Cys_sf"/>
</dbReference>
<sequence length="339" mass="37547">MISSFSQIPSSLCCDICPPGTRKAIRKDQPICCYDCVPCSDGEMSNQTDVDSCITCPEDQWSNENKDACIPRTIEFLSYDDPFGVTLASISISFSVITAAVLVIFLKHRDSAIVRANNRDLTYILLVSLMLSFLCSMLFIGRPQKVTCLLRQVAFGIIFAVAVSSVLAKSITVVIAFNATKPGSRLRRWVGSRVSYSLILLCTLWEVIICTVWLIHWPPFPDIDTKSESGKMILLCNEGSVAAFYCVVGYVGLLALLSFLVAFKVRKLPDSFNEARNISFSMLVLCSVWVSFIPAYLSTKGSMHGHVCIMMLLQLPRDDIHMCHHAWAGMHYDAIAAAV</sequence>
<dbReference type="PANTHER" id="PTHR24061">
    <property type="entry name" value="CALCIUM-SENSING RECEPTOR-RELATED"/>
    <property type="match status" value="1"/>
</dbReference>
<dbReference type="FunFam" id="2.10.50.30:FF:000002">
    <property type="entry name" value="Vomeronasal 2 receptor, h1"/>
    <property type="match status" value="1"/>
</dbReference>
<evidence type="ECO:0000256" key="4">
    <source>
        <dbReference type="ARBA" id="ARBA00022692"/>
    </source>
</evidence>
<dbReference type="GO" id="GO:0005886">
    <property type="term" value="C:plasma membrane"/>
    <property type="evidence" value="ECO:0007669"/>
    <property type="project" value="UniProtKB-SubCell"/>
</dbReference>
<comment type="subcellular location">
    <subcellularLocation>
        <location evidence="1">Cell membrane</location>
        <topology evidence="1">Multi-pass membrane protein</topology>
    </subcellularLocation>
</comment>
<comment type="caution">
    <text evidence="14">The sequence shown here is derived from an EMBL/GenBank/DDBJ whole genome shotgun (WGS) entry which is preliminary data.</text>
</comment>